<evidence type="ECO:0000313" key="2">
    <source>
        <dbReference type="EnsemblPlants" id="TuG1812G0300001433.01.T01.cds405870"/>
    </source>
</evidence>
<evidence type="ECO:0000313" key="3">
    <source>
        <dbReference type="Proteomes" id="UP000015106"/>
    </source>
</evidence>
<dbReference type="Pfam" id="PF00023">
    <property type="entry name" value="Ank"/>
    <property type="match status" value="1"/>
</dbReference>
<keyword evidence="1" id="KW-0472">Membrane</keyword>
<keyword evidence="1" id="KW-1133">Transmembrane helix</keyword>
<keyword evidence="1" id="KW-0812">Transmembrane</keyword>
<dbReference type="SUPFAM" id="SSF48403">
    <property type="entry name" value="Ankyrin repeat"/>
    <property type="match status" value="1"/>
</dbReference>
<reference evidence="3" key="1">
    <citation type="journal article" date="2013" name="Nature">
        <title>Draft genome of the wheat A-genome progenitor Triticum urartu.</title>
        <authorList>
            <person name="Ling H.Q."/>
            <person name="Zhao S."/>
            <person name="Liu D."/>
            <person name="Wang J."/>
            <person name="Sun H."/>
            <person name="Zhang C."/>
            <person name="Fan H."/>
            <person name="Li D."/>
            <person name="Dong L."/>
            <person name="Tao Y."/>
            <person name="Gao C."/>
            <person name="Wu H."/>
            <person name="Li Y."/>
            <person name="Cui Y."/>
            <person name="Guo X."/>
            <person name="Zheng S."/>
            <person name="Wang B."/>
            <person name="Yu K."/>
            <person name="Liang Q."/>
            <person name="Yang W."/>
            <person name="Lou X."/>
            <person name="Chen J."/>
            <person name="Feng M."/>
            <person name="Jian J."/>
            <person name="Zhang X."/>
            <person name="Luo G."/>
            <person name="Jiang Y."/>
            <person name="Liu J."/>
            <person name="Wang Z."/>
            <person name="Sha Y."/>
            <person name="Zhang B."/>
            <person name="Wu H."/>
            <person name="Tang D."/>
            <person name="Shen Q."/>
            <person name="Xue P."/>
            <person name="Zou S."/>
            <person name="Wang X."/>
            <person name="Liu X."/>
            <person name="Wang F."/>
            <person name="Yang Y."/>
            <person name="An X."/>
            <person name="Dong Z."/>
            <person name="Zhang K."/>
            <person name="Zhang X."/>
            <person name="Luo M.C."/>
            <person name="Dvorak J."/>
            <person name="Tong Y."/>
            <person name="Wang J."/>
            <person name="Yang H."/>
            <person name="Li Z."/>
            <person name="Wang D."/>
            <person name="Zhang A."/>
            <person name="Wang J."/>
        </authorList>
    </citation>
    <scope>NUCLEOTIDE SEQUENCE</scope>
    <source>
        <strain evidence="3">cv. G1812</strain>
    </source>
</reference>
<reference evidence="2" key="3">
    <citation type="submission" date="2022-06" db="UniProtKB">
        <authorList>
            <consortium name="EnsemblPlants"/>
        </authorList>
    </citation>
    <scope>IDENTIFICATION</scope>
</reference>
<dbReference type="InterPro" id="IPR036770">
    <property type="entry name" value="Ankyrin_rpt-contain_sf"/>
</dbReference>
<dbReference type="AlphaFoldDB" id="A0A8R7PQ38"/>
<feature type="transmembrane region" description="Helical" evidence="1">
    <location>
        <begin position="73"/>
        <end position="94"/>
    </location>
</feature>
<organism evidence="2 3">
    <name type="scientific">Triticum urartu</name>
    <name type="common">Red wild einkorn</name>
    <name type="synonym">Crithodium urartu</name>
    <dbReference type="NCBI Taxonomy" id="4572"/>
    <lineage>
        <taxon>Eukaryota</taxon>
        <taxon>Viridiplantae</taxon>
        <taxon>Streptophyta</taxon>
        <taxon>Embryophyta</taxon>
        <taxon>Tracheophyta</taxon>
        <taxon>Spermatophyta</taxon>
        <taxon>Magnoliopsida</taxon>
        <taxon>Liliopsida</taxon>
        <taxon>Poales</taxon>
        <taxon>Poaceae</taxon>
        <taxon>BOP clade</taxon>
        <taxon>Pooideae</taxon>
        <taxon>Triticodae</taxon>
        <taxon>Triticeae</taxon>
        <taxon>Triticinae</taxon>
        <taxon>Triticum</taxon>
    </lineage>
</organism>
<protein>
    <submittedName>
        <fullName evidence="2">Uncharacterized protein</fullName>
    </submittedName>
</protein>
<sequence length="123" mass="13207">GVIKNLTKGKGDPSAIFSFNIKGYSVLHTAACFAQLEVCKYLVEELNGDVNAPGYGTGALAGLHLSLSSFLKLVAAMSMIASMTSMIALTMCVLSQVQLHLCCQPRLMMLLQSSIFLIMVVIY</sequence>
<keyword evidence="3" id="KW-1185">Reference proteome</keyword>
<dbReference type="Gramene" id="TuG1812G0300001433.01.T01">
    <property type="protein sequence ID" value="TuG1812G0300001433.01.T01.cds405870"/>
    <property type="gene ID" value="TuG1812G0300001433.01"/>
</dbReference>
<dbReference type="Proteomes" id="UP000015106">
    <property type="component" value="Chromosome 3"/>
</dbReference>
<feature type="transmembrane region" description="Helical" evidence="1">
    <location>
        <begin position="106"/>
        <end position="122"/>
    </location>
</feature>
<name>A0A8R7PQ38_TRIUA</name>
<dbReference type="EnsemblPlants" id="TuG1812G0300001433.01.T01">
    <property type="protein sequence ID" value="TuG1812G0300001433.01.T01.cds405870"/>
    <property type="gene ID" value="TuG1812G0300001433.01"/>
</dbReference>
<reference evidence="2" key="2">
    <citation type="submission" date="2018-03" db="EMBL/GenBank/DDBJ databases">
        <title>The Triticum urartu genome reveals the dynamic nature of wheat genome evolution.</title>
        <authorList>
            <person name="Ling H."/>
            <person name="Ma B."/>
            <person name="Shi X."/>
            <person name="Liu H."/>
            <person name="Dong L."/>
            <person name="Sun H."/>
            <person name="Cao Y."/>
            <person name="Gao Q."/>
            <person name="Zheng S."/>
            <person name="Li Y."/>
            <person name="Yu Y."/>
            <person name="Du H."/>
            <person name="Qi M."/>
            <person name="Li Y."/>
            <person name="Yu H."/>
            <person name="Cui Y."/>
            <person name="Wang N."/>
            <person name="Chen C."/>
            <person name="Wu H."/>
            <person name="Zhao Y."/>
            <person name="Zhang J."/>
            <person name="Li Y."/>
            <person name="Zhou W."/>
            <person name="Zhang B."/>
            <person name="Hu W."/>
            <person name="Eijk M."/>
            <person name="Tang J."/>
            <person name="Witsenboer H."/>
            <person name="Zhao S."/>
            <person name="Li Z."/>
            <person name="Zhang A."/>
            <person name="Wang D."/>
            <person name="Liang C."/>
        </authorList>
    </citation>
    <scope>NUCLEOTIDE SEQUENCE [LARGE SCALE GENOMIC DNA]</scope>
    <source>
        <strain evidence="2">cv. G1812</strain>
    </source>
</reference>
<proteinExistence type="predicted"/>
<accession>A0A8R7PQ38</accession>
<dbReference type="InterPro" id="IPR002110">
    <property type="entry name" value="Ankyrin_rpt"/>
</dbReference>
<evidence type="ECO:0000256" key="1">
    <source>
        <dbReference type="SAM" id="Phobius"/>
    </source>
</evidence>